<evidence type="ECO:0000313" key="2">
    <source>
        <dbReference type="EMBL" id="GJS86302.1"/>
    </source>
</evidence>
<sequence length="141" mass="14417">MGSRGGVRVRCESGKGRMGGGGGWSGKVLKNGRGEKEGGRGSGGVLGRGGVGEGGDRRGAEGGGRKGGKGWGSEGGGWGVERGRRGVSGDGRGRRKGGGLGVWRGIGDKDVYFYFNLHSPSGVFIISSWNLTHSVRETLVI</sequence>
<feature type="compositionally biased region" description="Gly residues" evidence="1">
    <location>
        <begin position="69"/>
        <end position="90"/>
    </location>
</feature>
<feature type="region of interest" description="Disordered" evidence="1">
    <location>
        <begin position="1"/>
        <end position="100"/>
    </location>
</feature>
<evidence type="ECO:0000256" key="1">
    <source>
        <dbReference type="SAM" id="MobiDB-lite"/>
    </source>
</evidence>
<organism evidence="2 3">
    <name type="scientific">Tanacetum coccineum</name>
    <dbReference type="NCBI Taxonomy" id="301880"/>
    <lineage>
        <taxon>Eukaryota</taxon>
        <taxon>Viridiplantae</taxon>
        <taxon>Streptophyta</taxon>
        <taxon>Embryophyta</taxon>
        <taxon>Tracheophyta</taxon>
        <taxon>Spermatophyta</taxon>
        <taxon>Magnoliopsida</taxon>
        <taxon>eudicotyledons</taxon>
        <taxon>Gunneridae</taxon>
        <taxon>Pentapetalae</taxon>
        <taxon>asterids</taxon>
        <taxon>campanulids</taxon>
        <taxon>Asterales</taxon>
        <taxon>Asteraceae</taxon>
        <taxon>Asteroideae</taxon>
        <taxon>Anthemideae</taxon>
        <taxon>Anthemidinae</taxon>
        <taxon>Tanacetum</taxon>
    </lineage>
</organism>
<proteinExistence type="predicted"/>
<accession>A0ABQ4ZAX0</accession>
<comment type="caution">
    <text evidence="2">The sequence shown here is derived from an EMBL/GenBank/DDBJ whole genome shotgun (WGS) entry which is preliminary data.</text>
</comment>
<evidence type="ECO:0000313" key="3">
    <source>
        <dbReference type="Proteomes" id="UP001151760"/>
    </source>
</evidence>
<feature type="compositionally biased region" description="Basic and acidic residues" evidence="1">
    <location>
        <begin position="54"/>
        <end position="64"/>
    </location>
</feature>
<reference evidence="2" key="2">
    <citation type="submission" date="2022-01" db="EMBL/GenBank/DDBJ databases">
        <authorList>
            <person name="Yamashiro T."/>
            <person name="Shiraishi A."/>
            <person name="Satake H."/>
            <person name="Nakayama K."/>
        </authorList>
    </citation>
    <scope>NUCLEOTIDE SEQUENCE</scope>
</reference>
<reference evidence="2" key="1">
    <citation type="journal article" date="2022" name="Int. J. Mol. Sci.">
        <title>Draft Genome of Tanacetum Coccineum: Genomic Comparison of Closely Related Tanacetum-Family Plants.</title>
        <authorList>
            <person name="Yamashiro T."/>
            <person name="Shiraishi A."/>
            <person name="Nakayama K."/>
            <person name="Satake H."/>
        </authorList>
    </citation>
    <scope>NUCLEOTIDE SEQUENCE</scope>
</reference>
<dbReference type="Proteomes" id="UP001151760">
    <property type="component" value="Unassembled WGS sequence"/>
</dbReference>
<name>A0ABQ4ZAX0_9ASTR</name>
<feature type="compositionally biased region" description="Gly residues" evidence="1">
    <location>
        <begin position="16"/>
        <end position="25"/>
    </location>
</feature>
<keyword evidence="3" id="KW-1185">Reference proteome</keyword>
<dbReference type="EMBL" id="BQNB010011113">
    <property type="protein sequence ID" value="GJS86302.1"/>
    <property type="molecule type" value="Genomic_DNA"/>
</dbReference>
<protein>
    <submittedName>
        <fullName evidence="2">Uncharacterized protein</fullName>
    </submittedName>
</protein>
<gene>
    <name evidence="2" type="ORF">Tco_0752843</name>
</gene>
<feature type="compositionally biased region" description="Gly residues" evidence="1">
    <location>
        <begin position="40"/>
        <end position="53"/>
    </location>
</feature>